<dbReference type="InterPro" id="IPR027417">
    <property type="entry name" value="P-loop_NTPase"/>
</dbReference>
<evidence type="ECO:0000259" key="13">
    <source>
        <dbReference type="PROSITE" id="PS50990"/>
    </source>
</evidence>
<dbReference type="SUPFAM" id="SSF90123">
    <property type="entry name" value="ABC transporter transmembrane region"/>
    <property type="match status" value="1"/>
</dbReference>
<dbReference type="PROSITE" id="PS50893">
    <property type="entry name" value="ABC_TRANSPORTER_2"/>
    <property type="match status" value="1"/>
</dbReference>
<dbReference type="GO" id="GO:0005524">
    <property type="term" value="F:ATP binding"/>
    <property type="evidence" value="ECO:0007669"/>
    <property type="project" value="UniProtKB-KW"/>
</dbReference>
<keyword evidence="15" id="KW-1185">Reference proteome</keyword>
<dbReference type="FunFam" id="3.40.50.300:FF:000221">
    <property type="entry name" value="Multidrug ABC transporter ATP-binding protein"/>
    <property type="match status" value="1"/>
</dbReference>
<dbReference type="InterPro" id="IPR039421">
    <property type="entry name" value="Type_1_exporter"/>
</dbReference>
<dbReference type="CDD" id="cd18571">
    <property type="entry name" value="ABC_6TM_peptidase_like"/>
    <property type="match status" value="1"/>
</dbReference>
<evidence type="ECO:0000256" key="7">
    <source>
        <dbReference type="ARBA" id="ARBA00022840"/>
    </source>
</evidence>
<dbReference type="Gene3D" id="3.90.70.10">
    <property type="entry name" value="Cysteine proteinases"/>
    <property type="match status" value="1"/>
</dbReference>
<dbReference type="GO" id="GO:0008233">
    <property type="term" value="F:peptidase activity"/>
    <property type="evidence" value="ECO:0007669"/>
    <property type="project" value="InterPro"/>
</dbReference>
<feature type="transmembrane region" description="Helical" evidence="10">
    <location>
        <begin position="307"/>
        <end position="328"/>
    </location>
</feature>
<evidence type="ECO:0000256" key="5">
    <source>
        <dbReference type="ARBA" id="ARBA00022741"/>
    </source>
</evidence>
<keyword evidence="6" id="KW-0378">Hydrolase</keyword>
<evidence type="ECO:0000256" key="4">
    <source>
        <dbReference type="ARBA" id="ARBA00022692"/>
    </source>
</evidence>
<dbReference type="InterPro" id="IPR036640">
    <property type="entry name" value="ABC1_TM_sf"/>
</dbReference>
<gene>
    <name evidence="14" type="ORF">DXN04_11970</name>
</gene>
<keyword evidence="4 10" id="KW-0812">Transmembrane</keyword>
<dbReference type="Pfam" id="PF00664">
    <property type="entry name" value="ABC_membrane"/>
    <property type="match status" value="1"/>
</dbReference>
<dbReference type="PANTHER" id="PTHR43394">
    <property type="entry name" value="ATP-DEPENDENT PERMEASE MDL1, MITOCHONDRIAL"/>
    <property type="match status" value="1"/>
</dbReference>
<sequence>MSFTFYRQLNAMDCGPTCLRMITKYYGKHYNADTLRHKTGFSKQGVSMLGISETAEKVGFRTRGVKITHRQLQEVPLPGILHWDNNHYVVLTNISKRKVTIADPGKGMLTYSTSEFLAHWISSETDDGGQTGIALLMEPAPGFYESEGEKEHKLSWRLVMQYLVNSKAQIAQVLVAFIITSMLQLVFPFLTQSIVDTGINTQNLQYVMIVLIAQLMLSFSQTIVGFIQSRLLMRISNVLNLQILSDFWIKLTRLPVSYYDAHHTGDTLQRIGDHGTIRSFLTGQALGTLFSAFNFIIYAFILVTYSVQLFFVFMAGSIIYFSWVQLFLHVRRKLNYEVFHLSAKENNATLQLIQGMQEIRMNNAQKQKRWDWENIQASVFKLNLKSLNYSQWQSAGATIINQVQNIAVSFIVAKLVIDGRLTLGAMLAVQYIIGQLSGPISQWIGFVQAAQDAKISMERLNEIHQLPDEEDPTRSYITELPGSKNIQINHLTFTYPGAGNDPVLEDIHLHIPEGKVTAIVGSSGSGKTTLLKILMKIYEQYEGDIRIGSAAPDQTGTKRQKDGLRFDYISHTYWRQIVGTVMQDGYVFNDSIARNIAVGQEDIDYEWLVQSCRIANLYSFIESLPNGFYTQLGADGMGLSQGQKQRLLIARAVYKKPMYLFFDEATNALDANNEREIVENLNRFFEGRTVIIVAHRLSTVRNAANIIVLDHGSIVEQGTHEELTALKGNYYELVKNQLELGV</sequence>
<keyword evidence="3" id="KW-1003">Cell membrane</keyword>
<keyword evidence="8 10" id="KW-1133">Transmembrane helix</keyword>
<evidence type="ECO:0000256" key="10">
    <source>
        <dbReference type="SAM" id="Phobius"/>
    </source>
</evidence>
<evidence type="ECO:0000256" key="8">
    <source>
        <dbReference type="ARBA" id="ARBA00022989"/>
    </source>
</evidence>
<feature type="transmembrane region" description="Helical" evidence="10">
    <location>
        <begin position="203"/>
        <end position="227"/>
    </location>
</feature>
<dbReference type="InterPro" id="IPR011527">
    <property type="entry name" value="ABC1_TM_dom"/>
</dbReference>
<dbReference type="InterPro" id="IPR003439">
    <property type="entry name" value="ABC_transporter-like_ATP-bd"/>
</dbReference>
<dbReference type="EMBL" id="QTJV01000003">
    <property type="protein sequence ID" value="RFM34934.1"/>
    <property type="molecule type" value="Genomic_DNA"/>
</dbReference>
<dbReference type="Pfam" id="PF00005">
    <property type="entry name" value="ABC_tran"/>
    <property type="match status" value="1"/>
</dbReference>
<feature type="transmembrane region" description="Helical" evidence="10">
    <location>
        <begin position="280"/>
        <end position="301"/>
    </location>
</feature>
<evidence type="ECO:0000259" key="12">
    <source>
        <dbReference type="PROSITE" id="PS50929"/>
    </source>
</evidence>
<feature type="domain" description="ABC transmembrane type-1" evidence="12">
    <location>
        <begin position="173"/>
        <end position="452"/>
    </location>
</feature>
<evidence type="ECO:0000256" key="2">
    <source>
        <dbReference type="ARBA" id="ARBA00022448"/>
    </source>
</evidence>
<protein>
    <submittedName>
        <fullName evidence="14">Peptidase domain-containing ABC transporter</fullName>
    </submittedName>
</protein>
<dbReference type="InterPro" id="IPR005074">
    <property type="entry name" value="Peptidase_C39"/>
</dbReference>
<dbReference type="OrthoDB" id="9760358at2"/>
<keyword evidence="9 10" id="KW-0472">Membrane</keyword>
<dbReference type="PROSITE" id="PS50990">
    <property type="entry name" value="PEPTIDASE_C39"/>
    <property type="match status" value="1"/>
</dbReference>
<dbReference type="Proteomes" id="UP000261174">
    <property type="component" value="Unassembled WGS sequence"/>
</dbReference>
<evidence type="ECO:0000313" key="15">
    <source>
        <dbReference type="Proteomes" id="UP000261174"/>
    </source>
</evidence>
<dbReference type="PANTHER" id="PTHR43394:SF1">
    <property type="entry name" value="ATP-BINDING CASSETTE SUB-FAMILY B MEMBER 10, MITOCHONDRIAL"/>
    <property type="match status" value="1"/>
</dbReference>
<accession>A0A3E1P492</accession>
<dbReference type="PROSITE" id="PS50929">
    <property type="entry name" value="ABC_TM1F"/>
    <property type="match status" value="1"/>
</dbReference>
<keyword evidence="5" id="KW-0547">Nucleotide-binding</keyword>
<organism evidence="14 15">
    <name type="scientific">Chitinophaga silvisoli</name>
    <dbReference type="NCBI Taxonomy" id="2291814"/>
    <lineage>
        <taxon>Bacteria</taxon>
        <taxon>Pseudomonadati</taxon>
        <taxon>Bacteroidota</taxon>
        <taxon>Chitinophagia</taxon>
        <taxon>Chitinophagales</taxon>
        <taxon>Chitinophagaceae</taxon>
        <taxon>Chitinophaga</taxon>
    </lineage>
</organism>
<keyword evidence="7" id="KW-0067">ATP-binding</keyword>
<comment type="caution">
    <text evidence="14">The sequence shown here is derived from an EMBL/GenBank/DDBJ whole genome shotgun (WGS) entry which is preliminary data.</text>
</comment>
<dbReference type="RefSeq" id="WP_116853588.1">
    <property type="nucleotide sequence ID" value="NZ_QTJV01000003.1"/>
</dbReference>
<dbReference type="CDD" id="cd02418">
    <property type="entry name" value="Peptidase_C39B"/>
    <property type="match status" value="1"/>
</dbReference>
<evidence type="ECO:0000256" key="1">
    <source>
        <dbReference type="ARBA" id="ARBA00004651"/>
    </source>
</evidence>
<dbReference type="PROSITE" id="PS00211">
    <property type="entry name" value="ABC_TRANSPORTER_1"/>
    <property type="match status" value="1"/>
</dbReference>
<keyword evidence="2" id="KW-0813">Transport</keyword>
<proteinExistence type="predicted"/>
<dbReference type="GO" id="GO:0016887">
    <property type="term" value="F:ATP hydrolysis activity"/>
    <property type="evidence" value="ECO:0007669"/>
    <property type="project" value="InterPro"/>
</dbReference>
<dbReference type="SMART" id="SM00382">
    <property type="entry name" value="AAA"/>
    <property type="match status" value="1"/>
</dbReference>
<dbReference type="InterPro" id="IPR017871">
    <property type="entry name" value="ABC_transporter-like_CS"/>
</dbReference>
<evidence type="ECO:0000256" key="9">
    <source>
        <dbReference type="ARBA" id="ARBA00023136"/>
    </source>
</evidence>
<feature type="domain" description="ABC transporter" evidence="11">
    <location>
        <begin position="486"/>
        <end position="736"/>
    </location>
</feature>
<evidence type="ECO:0000256" key="6">
    <source>
        <dbReference type="ARBA" id="ARBA00022801"/>
    </source>
</evidence>
<dbReference type="GO" id="GO:0006508">
    <property type="term" value="P:proteolysis"/>
    <property type="evidence" value="ECO:0007669"/>
    <property type="project" value="InterPro"/>
</dbReference>
<dbReference type="GO" id="GO:0005886">
    <property type="term" value="C:plasma membrane"/>
    <property type="evidence" value="ECO:0007669"/>
    <property type="project" value="UniProtKB-SubCell"/>
</dbReference>
<feature type="transmembrane region" description="Helical" evidence="10">
    <location>
        <begin position="170"/>
        <end position="191"/>
    </location>
</feature>
<evidence type="ECO:0000259" key="11">
    <source>
        <dbReference type="PROSITE" id="PS50893"/>
    </source>
</evidence>
<dbReference type="AlphaFoldDB" id="A0A3E1P492"/>
<evidence type="ECO:0000313" key="14">
    <source>
        <dbReference type="EMBL" id="RFM34934.1"/>
    </source>
</evidence>
<comment type="subcellular location">
    <subcellularLocation>
        <location evidence="1">Cell membrane</location>
        <topology evidence="1">Multi-pass membrane protein</topology>
    </subcellularLocation>
</comment>
<feature type="domain" description="Peptidase C39" evidence="13">
    <location>
        <begin position="8"/>
        <end position="127"/>
    </location>
</feature>
<dbReference type="Gene3D" id="1.20.1560.10">
    <property type="entry name" value="ABC transporter type 1, transmembrane domain"/>
    <property type="match status" value="1"/>
</dbReference>
<reference evidence="14 15" key="1">
    <citation type="submission" date="2018-08" db="EMBL/GenBank/DDBJ databases">
        <title>Chitinophaga sp. K20C18050901, a novel bacterium isolated from forest soil.</title>
        <authorList>
            <person name="Wang C."/>
        </authorList>
    </citation>
    <scope>NUCLEOTIDE SEQUENCE [LARGE SCALE GENOMIC DNA]</scope>
    <source>
        <strain evidence="14 15">K20C18050901</strain>
    </source>
</reference>
<evidence type="ECO:0000256" key="3">
    <source>
        <dbReference type="ARBA" id="ARBA00022475"/>
    </source>
</evidence>
<dbReference type="SUPFAM" id="SSF52540">
    <property type="entry name" value="P-loop containing nucleoside triphosphate hydrolases"/>
    <property type="match status" value="1"/>
</dbReference>
<name>A0A3E1P492_9BACT</name>
<dbReference type="GO" id="GO:0015421">
    <property type="term" value="F:ABC-type oligopeptide transporter activity"/>
    <property type="evidence" value="ECO:0007669"/>
    <property type="project" value="TreeGrafter"/>
</dbReference>
<dbReference type="Gene3D" id="3.40.50.300">
    <property type="entry name" value="P-loop containing nucleotide triphosphate hydrolases"/>
    <property type="match status" value="1"/>
</dbReference>
<dbReference type="InterPro" id="IPR003593">
    <property type="entry name" value="AAA+_ATPase"/>
</dbReference>
<dbReference type="Pfam" id="PF03412">
    <property type="entry name" value="Peptidase_C39"/>
    <property type="match status" value="1"/>
</dbReference>